<evidence type="ECO:0000313" key="3">
    <source>
        <dbReference type="Proteomes" id="UP001374584"/>
    </source>
</evidence>
<reference evidence="2 3" key="1">
    <citation type="submission" date="2024-01" db="EMBL/GenBank/DDBJ databases">
        <title>The genomes of 5 underutilized Papilionoideae crops provide insights into root nodulation and disease resistanc.</title>
        <authorList>
            <person name="Jiang F."/>
        </authorList>
    </citation>
    <scope>NUCLEOTIDE SEQUENCE [LARGE SCALE GENOMIC DNA]</scope>
    <source>
        <strain evidence="2">JINMINGXINNONG_FW02</strain>
        <tissue evidence="2">Leaves</tissue>
    </source>
</reference>
<dbReference type="SUPFAM" id="SSF158710">
    <property type="entry name" value="PSPTO4464-like"/>
    <property type="match status" value="1"/>
</dbReference>
<organism evidence="2 3">
    <name type="scientific">Phaseolus coccineus</name>
    <name type="common">Scarlet runner bean</name>
    <name type="synonym">Phaseolus multiflorus</name>
    <dbReference type="NCBI Taxonomy" id="3886"/>
    <lineage>
        <taxon>Eukaryota</taxon>
        <taxon>Viridiplantae</taxon>
        <taxon>Streptophyta</taxon>
        <taxon>Embryophyta</taxon>
        <taxon>Tracheophyta</taxon>
        <taxon>Spermatophyta</taxon>
        <taxon>Magnoliopsida</taxon>
        <taxon>eudicotyledons</taxon>
        <taxon>Gunneridae</taxon>
        <taxon>Pentapetalae</taxon>
        <taxon>rosids</taxon>
        <taxon>fabids</taxon>
        <taxon>Fabales</taxon>
        <taxon>Fabaceae</taxon>
        <taxon>Papilionoideae</taxon>
        <taxon>50 kb inversion clade</taxon>
        <taxon>NPAAA clade</taxon>
        <taxon>indigoferoid/millettioid clade</taxon>
        <taxon>Phaseoleae</taxon>
        <taxon>Phaseolus</taxon>
    </lineage>
</organism>
<keyword evidence="3" id="KW-1185">Reference proteome</keyword>
<feature type="region of interest" description="Disordered" evidence="1">
    <location>
        <begin position="211"/>
        <end position="239"/>
    </location>
</feature>
<dbReference type="AlphaFoldDB" id="A0AAN9MSN0"/>
<dbReference type="Gene3D" id="1.10.60.30">
    <property type="entry name" value="PSPTO4464-like domains"/>
    <property type="match status" value="1"/>
</dbReference>
<proteinExistence type="predicted"/>
<dbReference type="CDD" id="cd16331">
    <property type="entry name" value="YjgA-like"/>
    <property type="match status" value="1"/>
</dbReference>
<evidence type="ECO:0008006" key="4">
    <source>
        <dbReference type="Google" id="ProtNLM"/>
    </source>
</evidence>
<dbReference type="PANTHER" id="PTHR36898">
    <property type="entry name" value="OSJNBB0026I12.6 PROTEIN"/>
    <property type="match status" value="1"/>
</dbReference>
<protein>
    <recommendedName>
        <fullName evidence="4">Ribosome-associated protein</fullName>
    </recommendedName>
</protein>
<sequence length="326" mass="37842">MAAPESKSNLNGRLLGLKENSFFKCYHFHNTLMNHQVLRPLRQWPWFHHHRTCVTLPLHHHHHLLSPPTPHPRTSKTPPISYRFSFATLASSRPKLRTPNSPLPTTADGDLEAKKSRNELKREAKRAVKWGMDLASFSAPQIKRIIRVTSLDQVVFEALMLAKKLGPDVREGRRRQFNYIGKLLRDVDPQLMDRLIKATKDSDQKELQALIGLGSGDPEDDDEDDSVESEPEEVQEESNWHDNKVTRWFDGLISKDIEITNEIYSVQGVEFDRQELRKLVRRVHMSQEMKTDNEEEEKKMETATIGAKKALNRFLRNLTKRIPNEY</sequence>
<name>A0AAN9MSN0_PHACN</name>
<dbReference type="InterPro" id="IPR006839">
    <property type="entry name" value="DarP"/>
</dbReference>
<dbReference type="PANTHER" id="PTHR36898:SF1">
    <property type="entry name" value="OS04G0250700 PROTEIN"/>
    <property type="match status" value="1"/>
</dbReference>
<dbReference type="Pfam" id="PF04751">
    <property type="entry name" value="DarP"/>
    <property type="match status" value="1"/>
</dbReference>
<gene>
    <name evidence="2" type="ORF">VNO80_17161</name>
</gene>
<evidence type="ECO:0000313" key="2">
    <source>
        <dbReference type="EMBL" id="KAK7357864.1"/>
    </source>
</evidence>
<accession>A0AAN9MSN0</accession>
<comment type="caution">
    <text evidence="2">The sequence shown here is derived from an EMBL/GenBank/DDBJ whole genome shotgun (WGS) entry which is preliminary data.</text>
</comment>
<dbReference type="InterPro" id="IPR023153">
    <property type="entry name" value="DarP_sf"/>
</dbReference>
<dbReference type="EMBL" id="JAYMYR010000006">
    <property type="protein sequence ID" value="KAK7357864.1"/>
    <property type="molecule type" value="Genomic_DNA"/>
</dbReference>
<evidence type="ECO:0000256" key="1">
    <source>
        <dbReference type="SAM" id="MobiDB-lite"/>
    </source>
</evidence>
<feature type="compositionally biased region" description="Acidic residues" evidence="1">
    <location>
        <begin position="217"/>
        <end position="236"/>
    </location>
</feature>
<dbReference type="Proteomes" id="UP001374584">
    <property type="component" value="Unassembled WGS sequence"/>
</dbReference>
<feature type="region of interest" description="Disordered" evidence="1">
    <location>
        <begin position="93"/>
        <end position="114"/>
    </location>
</feature>